<dbReference type="InterPro" id="IPR013149">
    <property type="entry name" value="ADH-like_C"/>
</dbReference>
<dbReference type="GO" id="GO:0016491">
    <property type="term" value="F:oxidoreductase activity"/>
    <property type="evidence" value="ECO:0007669"/>
    <property type="project" value="InterPro"/>
</dbReference>
<gene>
    <name evidence="2" type="ORF">BDV98DRAFT_570220</name>
</gene>
<evidence type="ECO:0000259" key="1">
    <source>
        <dbReference type="SMART" id="SM00829"/>
    </source>
</evidence>
<dbReference type="EMBL" id="ML178831">
    <property type="protein sequence ID" value="TFK99823.1"/>
    <property type="molecule type" value="Genomic_DNA"/>
</dbReference>
<accession>A0A5C3QN34</accession>
<dbReference type="InterPro" id="IPR052711">
    <property type="entry name" value="Zinc_ADH-like"/>
</dbReference>
<organism evidence="2 3">
    <name type="scientific">Pterulicium gracile</name>
    <dbReference type="NCBI Taxonomy" id="1884261"/>
    <lineage>
        <taxon>Eukaryota</taxon>
        <taxon>Fungi</taxon>
        <taxon>Dikarya</taxon>
        <taxon>Basidiomycota</taxon>
        <taxon>Agaricomycotina</taxon>
        <taxon>Agaricomycetes</taxon>
        <taxon>Agaricomycetidae</taxon>
        <taxon>Agaricales</taxon>
        <taxon>Pleurotineae</taxon>
        <taxon>Pterulaceae</taxon>
        <taxon>Pterulicium</taxon>
    </lineage>
</organism>
<dbReference type="Pfam" id="PF00107">
    <property type="entry name" value="ADH_zinc_N"/>
    <property type="match status" value="1"/>
</dbReference>
<proteinExistence type="predicted"/>
<reference evidence="2 3" key="1">
    <citation type="journal article" date="2019" name="Nat. Ecol. Evol.">
        <title>Megaphylogeny resolves global patterns of mushroom evolution.</title>
        <authorList>
            <person name="Varga T."/>
            <person name="Krizsan K."/>
            <person name="Foldi C."/>
            <person name="Dima B."/>
            <person name="Sanchez-Garcia M."/>
            <person name="Sanchez-Ramirez S."/>
            <person name="Szollosi G.J."/>
            <person name="Szarkandi J.G."/>
            <person name="Papp V."/>
            <person name="Albert L."/>
            <person name="Andreopoulos W."/>
            <person name="Angelini C."/>
            <person name="Antonin V."/>
            <person name="Barry K.W."/>
            <person name="Bougher N.L."/>
            <person name="Buchanan P."/>
            <person name="Buyck B."/>
            <person name="Bense V."/>
            <person name="Catcheside P."/>
            <person name="Chovatia M."/>
            <person name="Cooper J."/>
            <person name="Damon W."/>
            <person name="Desjardin D."/>
            <person name="Finy P."/>
            <person name="Geml J."/>
            <person name="Haridas S."/>
            <person name="Hughes K."/>
            <person name="Justo A."/>
            <person name="Karasinski D."/>
            <person name="Kautmanova I."/>
            <person name="Kiss B."/>
            <person name="Kocsube S."/>
            <person name="Kotiranta H."/>
            <person name="LaButti K.M."/>
            <person name="Lechner B.E."/>
            <person name="Liimatainen K."/>
            <person name="Lipzen A."/>
            <person name="Lukacs Z."/>
            <person name="Mihaltcheva S."/>
            <person name="Morgado L.N."/>
            <person name="Niskanen T."/>
            <person name="Noordeloos M.E."/>
            <person name="Ohm R.A."/>
            <person name="Ortiz-Santana B."/>
            <person name="Ovrebo C."/>
            <person name="Racz N."/>
            <person name="Riley R."/>
            <person name="Savchenko A."/>
            <person name="Shiryaev A."/>
            <person name="Soop K."/>
            <person name="Spirin V."/>
            <person name="Szebenyi C."/>
            <person name="Tomsovsky M."/>
            <person name="Tulloss R.E."/>
            <person name="Uehling J."/>
            <person name="Grigoriev I.V."/>
            <person name="Vagvolgyi C."/>
            <person name="Papp T."/>
            <person name="Martin F.M."/>
            <person name="Miettinen O."/>
            <person name="Hibbett D.S."/>
            <person name="Nagy L.G."/>
        </authorList>
    </citation>
    <scope>NUCLEOTIDE SEQUENCE [LARGE SCALE GENOMIC DNA]</scope>
    <source>
        <strain evidence="2 3">CBS 309.79</strain>
    </source>
</reference>
<dbReference type="SUPFAM" id="SSF50129">
    <property type="entry name" value="GroES-like"/>
    <property type="match status" value="1"/>
</dbReference>
<dbReference type="SMART" id="SM00829">
    <property type="entry name" value="PKS_ER"/>
    <property type="match status" value="1"/>
</dbReference>
<dbReference type="PANTHER" id="PTHR45033">
    <property type="match status" value="1"/>
</dbReference>
<dbReference type="PANTHER" id="PTHR45033:SF2">
    <property type="entry name" value="ZINC-TYPE ALCOHOL DEHYDROGENASE-LIKE PROTEIN C1773.06C"/>
    <property type="match status" value="1"/>
</dbReference>
<dbReference type="Gene3D" id="3.40.50.720">
    <property type="entry name" value="NAD(P)-binding Rossmann-like Domain"/>
    <property type="match status" value="1"/>
</dbReference>
<dbReference type="SUPFAM" id="SSF51735">
    <property type="entry name" value="NAD(P)-binding Rossmann-fold domains"/>
    <property type="match status" value="1"/>
</dbReference>
<dbReference type="InterPro" id="IPR013154">
    <property type="entry name" value="ADH-like_N"/>
</dbReference>
<dbReference type="InterPro" id="IPR011032">
    <property type="entry name" value="GroES-like_sf"/>
</dbReference>
<feature type="domain" description="Enoyl reductase (ER)" evidence="1">
    <location>
        <begin position="20"/>
        <end position="348"/>
    </location>
</feature>
<sequence>MPSAAPLPTTSRQWRAIQTGDVKLRDILLSEQALPPLGSTDVLIRVRAVSLNHTEKLVSEGNFPGSSLDVVPCSDLAGDIIALGQDVSSFKTGDRVSAGRLLGFVEGTLGDTTFRNTGTGIYIDGVLSEYKVLPAESVVTVPDHLTYEEACTLSCVAITAYNALLGGPKHVEKGDTVLVLGSGNLSLFAAQFATTMGADVIFTSSSDEKIAQLKDLGYEKFVNWKTTPEWDKEVHKLTNGRGVSHIIENGGMGTLGKSISAISMGGWIHVVGFLAENTTDVDLTYQAIMKTCIIRGVFVGPTTMFQEMNDFISERQLRPVLDKVFDFDQVPQAYAYLSSSERLGKIVIRIP</sequence>
<dbReference type="CDD" id="cd08276">
    <property type="entry name" value="MDR7"/>
    <property type="match status" value="1"/>
</dbReference>
<dbReference type="Proteomes" id="UP000305067">
    <property type="component" value="Unassembled WGS sequence"/>
</dbReference>
<dbReference type="Pfam" id="PF08240">
    <property type="entry name" value="ADH_N"/>
    <property type="match status" value="1"/>
</dbReference>
<evidence type="ECO:0000313" key="2">
    <source>
        <dbReference type="EMBL" id="TFK99823.1"/>
    </source>
</evidence>
<dbReference type="STRING" id="1884261.A0A5C3QN34"/>
<protein>
    <submittedName>
        <fullName evidence="2">NAD(P)-binding protein</fullName>
    </submittedName>
</protein>
<dbReference type="AlphaFoldDB" id="A0A5C3QN34"/>
<keyword evidence="3" id="KW-1185">Reference proteome</keyword>
<dbReference type="OrthoDB" id="9930022at2759"/>
<dbReference type="Gene3D" id="3.90.180.10">
    <property type="entry name" value="Medium-chain alcohol dehydrogenases, catalytic domain"/>
    <property type="match status" value="1"/>
</dbReference>
<evidence type="ECO:0000313" key="3">
    <source>
        <dbReference type="Proteomes" id="UP000305067"/>
    </source>
</evidence>
<name>A0A5C3QN34_9AGAR</name>
<dbReference type="InterPro" id="IPR036291">
    <property type="entry name" value="NAD(P)-bd_dom_sf"/>
</dbReference>
<dbReference type="InterPro" id="IPR020843">
    <property type="entry name" value="ER"/>
</dbReference>